<evidence type="ECO:0000259" key="6">
    <source>
        <dbReference type="PROSITE" id="PS50950"/>
    </source>
</evidence>
<dbReference type="SUPFAM" id="SSF57716">
    <property type="entry name" value="Glucocorticoid receptor-like (DNA-binding domain)"/>
    <property type="match status" value="1"/>
</dbReference>
<evidence type="ECO:0000256" key="4">
    <source>
        <dbReference type="ARBA" id="ARBA00023125"/>
    </source>
</evidence>
<accession>A0AAN7VM88</accession>
<gene>
    <name evidence="7" type="ORF">RI129_001144</name>
</gene>
<dbReference type="GO" id="GO:0003677">
    <property type="term" value="F:DNA binding"/>
    <property type="evidence" value="ECO:0007669"/>
    <property type="project" value="UniProtKB-UniRule"/>
</dbReference>
<dbReference type="InterPro" id="IPR006612">
    <property type="entry name" value="THAP_Znf"/>
</dbReference>
<keyword evidence="3" id="KW-0862">Zinc</keyword>
<dbReference type="Pfam" id="PF05485">
    <property type="entry name" value="THAP"/>
    <property type="match status" value="1"/>
</dbReference>
<protein>
    <recommendedName>
        <fullName evidence="6">THAP-type domain-containing protein</fullName>
    </recommendedName>
</protein>
<evidence type="ECO:0000313" key="7">
    <source>
        <dbReference type="EMBL" id="KAK5650115.1"/>
    </source>
</evidence>
<name>A0AAN7VM88_9COLE</name>
<keyword evidence="8" id="KW-1185">Reference proteome</keyword>
<dbReference type="SMART" id="SM00980">
    <property type="entry name" value="THAP"/>
    <property type="match status" value="1"/>
</dbReference>
<keyword evidence="1" id="KW-0479">Metal-binding</keyword>
<keyword evidence="4 5" id="KW-0238">DNA-binding</keyword>
<dbReference type="EMBL" id="JAVRBK010000001">
    <property type="protein sequence ID" value="KAK5650115.1"/>
    <property type="molecule type" value="Genomic_DNA"/>
</dbReference>
<feature type="domain" description="THAP-type" evidence="6">
    <location>
        <begin position="1"/>
        <end position="95"/>
    </location>
</feature>
<dbReference type="PROSITE" id="PS50950">
    <property type="entry name" value="ZF_THAP"/>
    <property type="match status" value="1"/>
</dbReference>
<keyword evidence="2 5" id="KW-0863">Zinc-finger</keyword>
<dbReference type="AlphaFoldDB" id="A0AAN7VM88"/>
<sequence>MNSDVYRWCAVPQCNNTSIKTPNKLFIHVPKNKKVRNTWLNLSRRDRTSVSSNSVIYFCEDHFDLPNDMENYMQYHVLGSVLQVHMKPGCIPRRFECQQDRRKQTSNTTERSYVLKKKRRILIEDSVKNLAEESASTQLQAAASSSESSGTYLPISFFTVRSINEVSVLFNLSVSSFFLPARFGTPTKNVNMI</sequence>
<evidence type="ECO:0000313" key="8">
    <source>
        <dbReference type="Proteomes" id="UP001329430"/>
    </source>
</evidence>
<evidence type="ECO:0000256" key="3">
    <source>
        <dbReference type="ARBA" id="ARBA00022833"/>
    </source>
</evidence>
<evidence type="ECO:0000256" key="1">
    <source>
        <dbReference type="ARBA" id="ARBA00022723"/>
    </source>
</evidence>
<dbReference type="GO" id="GO:0008270">
    <property type="term" value="F:zinc ion binding"/>
    <property type="evidence" value="ECO:0007669"/>
    <property type="project" value="UniProtKB-KW"/>
</dbReference>
<comment type="caution">
    <text evidence="7">The sequence shown here is derived from an EMBL/GenBank/DDBJ whole genome shotgun (WGS) entry which is preliminary data.</text>
</comment>
<evidence type="ECO:0000256" key="2">
    <source>
        <dbReference type="ARBA" id="ARBA00022771"/>
    </source>
</evidence>
<reference evidence="7 8" key="1">
    <citation type="journal article" date="2024" name="Insects">
        <title>An Improved Chromosome-Level Genome Assembly of the Firefly Pyrocoelia pectoralis.</title>
        <authorList>
            <person name="Fu X."/>
            <person name="Meyer-Rochow V.B."/>
            <person name="Ballantyne L."/>
            <person name="Zhu X."/>
        </authorList>
    </citation>
    <scope>NUCLEOTIDE SEQUENCE [LARGE SCALE GENOMIC DNA]</scope>
    <source>
        <strain evidence="7">XCY_ONT2</strain>
    </source>
</reference>
<proteinExistence type="predicted"/>
<dbReference type="Proteomes" id="UP001329430">
    <property type="component" value="Chromosome 1"/>
</dbReference>
<organism evidence="7 8">
    <name type="scientific">Pyrocoelia pectoralis</name>
    <dbReference type="NCBI Taxonomy" id="417401"/>
    <lineage>
        <taxon>Eukaryota</taxon>
        <taxon>Metazoa</taxon>
        <taxon>Ecdysozoa</taxon>
        <taxon>Arthropoda</taxon>
        <taxon>Hexapoda</taxon>
        <taxon>Insecta</taxon>
        <taxon>Pterygota</taxon>
        <taxon>Neoptera</taxon>
        <taxon>Endopterygota</taxon>
        <taxon>Coleoptera</taxon>
        <taxon>Polyphaga</taxon>
        <taxon>Elateriformia</taxon>
        <taxon>Elateroidea</taxon>
        <taxon>Lampyridae</taxon>
        <taxon>Lampyrinae</taxon>
        <taxon>Pyrocoelia</taxon>
    </lineage>
</organism>
<evidence type="ECO:0000256" key="5">
    <source>
        <dbReference type="PROSITE-ProRule" id="PRU00309"/>
    </source>
</evidence>